<comment type="caution">
    <text evidence="1">The sequence shown here is derived from an EMBL/GenBank/DDBJ whole genome shotgun (WGS) entry which is preliminary data.</text>
</comment>
<organism evidence="1 2">
    <name type="scientific">Antrodiella citrinella</name>
    <dbReference type="NCBI Taxonomy" id="2447956"/>
    <lineage>
        <taxon>Eukaryota</taxon>
        <taxon>Fungi</taxon>
        <taxon>Dikarya</taxon>
        <taxon>Basidiomycota</taxon>
        <taxon>Agaricomycotina</taxon>
        <taxon>Agaricomycetes</taxon>
        <taxon>Polyporales</taxon>
        <taxon>Steccherinaceae</taxon>
        <taxon>Antrodiella</taxon>
    </lineage>
</organism>
<evidence type="ECO:0000313" key="2">
    <source>
        <dbReference type="Proteomes" id="UP000308730"/>
    </source>
</evidence>
<protein>
    <submittedName>
        <fullName evidence="1">Uncharacterized protein</fullName>
    </submittedName>
</protein>
<reference evidence="1 2" key="1">
    <citation type="submission" date="2019-02" db="EMBL/GenBank/DDBJ databases">
        <title>Genome sequencing of the rare red list fungi Antrodiella citrinella (Flaviporus citrinellus).</title>
        <authorList>
            <person name="Buettner E."/>
            <person name="Kellner H."/>
        </authorList>
    </citation>
    <scope>NUCLEOTIDE SEQUENCE [LARGE SCALE GENOMIC DNA]</scope>
    <source>
        <strain evidence="1 2">DSM 108506</strain>
    </source>
</reference>
<gene>
    <name evidence="1" type="ORF">EUX98_g4826</name>
</gene>
<keyword evidence="2" id="KW-1185">Reference proteome</keyword>
<dbReference type="AlphaFoldDB" id="A0A4S4MT55"/>
<name>A0A4S4MT55_9APHY</name>
<accession>A0A4S4MT55</accession>
<evidence type="ECO:0000313" key="1">
    <source>
        <dbReference type="EMBL" id="THH29364.1"/>
    </source>
</evidence>
<dbReference type="Proteomes" id="UP000308730">
    <property type="component" value="Unassembled WGS sequence"/>
</dbReference>
<proteinExistence type="predicted"/>
<sequence>MIHHLRYQPLNVCFHAHVPSHTQCLPSLPHDSLDYLLQLLFQQEYVIDSYIKSVVGHAQFRCTSDDDNVRRTISGLFIAYGDVFEDPDDPYTPPVFSTPM</sequence>
<dbReference type="EMBL" id="SGPM01000127">
    <property type="protein sequence ID" value="THH29364.1"/>
    <property type="molecule type" value="Genomic_DNA"/>
</dbReference>